<dbReference type="Gene3D" id="1.20.1530.20">
    <property type="match status" value="1"/>
</dbReference>
<proteinExistence type="predicted"/>
<organism evidence="2 3">
    <name type="scientific">Thermaerobacillus caldiproteolyticus</name>
    <dbReference type="NCBI Taxonomy" id="247480"/>
    <lineage>
        <taxon>Bacteria</taxon>
        <taxon>Bacillati</taxon>
        <taxon>Bacillota</taxon>
        <taxon>Bacilli</taxon>
        <taxon>Bacillales</taxon>
        <taxon>Anoxybacillaceae</taxon>
        <taxon>Thermaerobacillus</taxon>
    </lineage>
</organism>
<gene>
    <name evidence="2" type="ORF">HNR31_002749</name>
</gene>
<keyword evidence="1" id="KW-0812">Transmembrane</keyword>
<evidence type="ECO:0000256" key="1">
    <source>
        <dbReference type="SAM" id="Phobius"/>
    </source>
</evidence>
<keyword evidence="3" id="KW-1185">Reference proteome</keyword>
<dbReference type="InterPro" id="IPR038770">
    <property type="entry name" value="Na+/solute_symporter_sf"/>
</dbReference>
<keyword evidence="1" id="KW-1133">Transmembrane helix</keyword>
<dbReference type="EMBL" id="JACDUT010000008">
    <property type="protein sequence ID" value="MBA2875955.1"/>
    <property type="molecule type" value="Genomic_DNA"/>
</dbReference>
<sequence>MGRLVSVSNFVGNTFAVWVLLFAVLSFLYPQGFTWLGTYIVPLLGIVMLGMIN</sequence>
<name>A0A7V9Z8J7_9BACL</name>
<dbReference type="AlphaFoldDB" id="A0A7V9Z8J7"/>
<evidence type="ECO:0000313" key="2">
    <source>
        <dbReference type="EMBL" id="MBA2875955.1"/>
    </source>
</evidence>
<evidence type="ECO:0000313" key="3">
    <source>
        <dbReference type="Proteomes" id="UP000523087"/>
    </source>
</evidence>
<reference evidence="2 3" key="1">
    <citation type="submission" date="2020-07" db="EMBL/GenBank/DDBJ databases">
        <title>Genomic Encyclopedia of Type Strains, Phase IV (KMG-IV): sequencing the most valuable type-strain genomes for metagenomic binning, comparative biology and taxonomic classification.</title>
        <authorList>
            <person name="Goeker M."/>
        </authorList>
    </citation>
    <scope>NUCLEOTIDE SEQUENCE [LARGE SCALE GENOMIC DNA]</scope>
    <source>
        <strain evidence="2 3">DSM 15730</strain>
    </source>
</reference>
<comment type="caution">
    <text evidence="2">The sequence shown here is derived from an EMBL/GenBank/DDBJ whole genome shotgun (WGS) entry which is preliminary data.</text>
</comment>
<protein>
    <submittedName>
        <fullName evidence="2">Putative Na+-dependent transporter</fullName>
    </submittedName>
</protein>
<dbReference type="Proteomes" id="UP000523087">
    <property type="component" value="Unassembled WGS sequence"/>
</dbReference>
<feature type="transmembrane region" description="Helical" evidence="1">
    <location>
        <begin position="35"/>
        <end position="52"/>
    </location>
</feature>
<accession>A0A7V9Z8J7</accession>
<feature type="transmembrane region" description="Helical" evidence="1">
    <location>
        <begin position="7"/>
        <end position="29"/>
    </location>
</feature>
<keyword evidence="1" id="KW-0472">Membrane</keyword>